<protein>
    <submittedName>
        <fullName evidence="3">Uncharacterized protein</fullName>
    </submittedName>
</protein>
<evidence type="ECO:0000313" key="4">
    <source>
        <dbReference type="Proteomes" id="UP001233172"/>
    </source>
</evidence>
<sequence length="73" mass="7643">MSPGLILFLLGSLLHSAKAGLNDGEIAGISIASIAVFALIIGIILACRHFTSPEHNYGGVSSAKYGMRRNQSD</sequence>
<proteinExistence type="predicted"/>
<keyword evidence="4" id="KW-1185">Reference proteome</keyword>
<gene>
    <name evidence="3" type="ORF">Bpfe_024338</name>
</gene>
<dbReference type="Proteomes" id="UP001233172">
    <property type="component" value="Unassembled WGS sequence"/>
</dbReference>
<reference evidence="3" key="1">
    <citation type="journal article" date="2023" name="PLoS Negl. Trop. Dis.">
        <title>A genome sequence for Biomphalaria pfeifferi, the major vector snail for the human-infecting parasite Schistosoma mansoni.</title>
        <authorList>
            <person name="Bu L."/>
            <person name="Lu L."/>
            <person name="Laidemitt M.R."/>
            <person name="Zhang S.M."/>
            <person name="Mutuku M."/>
            <person name="Mkoji G."/>
            <person name="Steinauer M."/>
            <person name="Loker E.S."/>
        </authorList>
    </citation>
    <scope>NUCLEOTIDE SEQUENCE</scope>
    <source>
        <strain evidence="3">KasaAsao</strain>
    </source>
</reference>
<comment type="caution">
    <text evidence="3">The sequence shown here is derived from an EMBL/GenBank/DDBJ whole genome shotgun (WGS) entry which is preliminary data.</text>
</comment>
<feature type="signal peptide" evidence="2">
    <location>
        <begin position="1"/>
        <end position="19"/>
    </location>
</feature>
<dbReference type="EMBL" id="JASAOG010000168">
    <property type="protein sequence ID" value="KAK0046284.1"/>
    <property type="molecule type" value="Genomic_DNA"/>
</dbReference>
<keyword evidence="1" id="KW-1133">Transmembrane helix</keyword>
<evidence type="ECO:0000256" key="2">
    <source>
        <dbReference type="SAM" id="SignalP"/>
    </source>
</evidence>
<evidence type="ECO:0000256" key="1">
    <source>
        <dbReference type="SAM" id="Phobius"/>
    </source>
</evidence>
<feature type="transmembrane region" description="Helical" evidence="1">
    <location>
        <begin position="29"/>
        <end position="47"/>
    </location>
</feature>
<reference evidence="3" key="2">
    <citation type="submission" date="2023-04" db="EMBL/GenBank/DDBJ databases">
        <authorList>
            <person name="Bu L."/>
            <person name="Lu L."/>
            <person name="Laidemitt M.R."/>
            <person name="Zhang S.M."/>
            <person name="Mutuku M."/>
            <person name="Mkoji G."/>
            <person name="Steinauer M."/>
            <person name="Loker E.S."/>
        </authorList>
    </citation>
    <scope>NUCLEOTIDE SEQUENCE</scope>
    <source>
        <strain evidence="3">KasaAsao</strain>
        <tissue evidence="3">Whole Snail</tissue>
    </source>
</reference>
<organism evidence="3 4">
    <name type="scientific">Biomphalaria pfeifferi</name>
    <name type="common">Bloodfluke planorb</name>
    <name type="synonym">Freshwater snail</name>
    <dbReference type="NCBI Taxonomy" id="112525"/>
    <lineage>
        <taxon>Eukaryota</taxon>
        <taxon>Metazoa</taxon>
        <taxon>Spiralia</taxon>
        <taxon>Lophotrochozoa</taxon>
        <taxon>Mollusca</taxon>
        <taxon>Gastropoda</taxon>
        <taxon>Heterobranchia</taxon>
        <taxon>Euthyneura</taxon>
        <taxon>Panpulmonata</taxon>
        <taxon>Hygrophila</taxon>
        <taxon>Lymnaeoidea</taxon>
        <taxon>Planorbidae</taxon>
        <taxon>Biomphalaria</taxon>
    </lineage>
</organism>
<dbReference type="AlphaFoldDB" id="A0AAD8B2S0"/>
<evidence type="ECO:0000313" key="3">
    <source>
        <dbReference type="EMBL" id="KAK0046284.1"/>
    </source>
</evidence>
<keyword evidence="2" id="KW-0732">Signal</keyword>
<keyword evidence="1" id="KW-0812">Transmembrane</keyword>
<name>A0AAD8B2S0_BIOPF</name>
<keyword evidence="1" id="KW-0472">Membrane</keyword>
<accession>A0AAD8B2S0</accession>
<feature type="chain" id="PRO_5042272140" evidence="2">
    <location>
        <begin position="20"/>
        <end position="73"/>
    </location>
</feature>